<keyword evidence="3" id="KW-0862">Zinc</keyword>
<dbReference type="SUPFAM" id="SSF51569">
    <property type="entry name" value="Aldolase"/>
    <property type="match status" value="1"/>
</dbReference>
<feature type="binding site" evidence="3">
    <location>
        <position position="106"/>
    </location>
    <ligand>
        <name>Zn(2+)</name>
        <dbReference type="ChEBI" id="CHEBI:29105"/>
        <label>2</label>
    </ligand>
</feature>
<evidence type="ECO:0000313" key="5">
    <source>
        <dbReference type="Proteomes" id="UP000677305"/>
    </source>
</evidence>
<dbReference type="Proteomes" id="UP000677305">
    <property type="component" value="Chromosome"/>
</dbReference>
<keyword evidence="3" id="KW-0479">Metal-binding</keyword>
<evidence type="ECO:0000256" key="3">
    <source>
        <dbReference type="PIRSR" id="PIRSR001359-3"/>
    </source>
</evidence>
<dbReference type="GO" id="GO:0008270">
    <property type="term" value="F:zinc ion binding"/>
    <property type="evidence" value="ECO:0007669"/>
    <property type="project" value="InterPro"/>
</dbReference>
<dbReference type="Gene3D" id="3.20.20.70">
    <property type="entry name" value="Aldolase class I"/>
    <property type="match status" value="1"/>
</dbReference>
<dbReference type="KEGG" id="vgu:HYG85_22270"/>
<dbReference type="InterPro" id="IPR013785">
    <property type="entry name" value="Aldolase_TIM"/>
</dbReference>
<dbReference type="GO" id="GO:0009025">
    <property type="term" value="F:tagatose-bisphosphate aldolase activity"/>
    <property type="evidence" value="ECO:0007669"/>
    <property type="project" value="TreeGrafter"/>
</dbReference>
<reference evidence="4 5" key="1">
    <citation type="submission" date="2020-07" db="EMBL/GenBank/DDBJ databases">
        <title>Vallitalea guaymasensis genome.</title>
        <authorList>
            <person name="Postec A."/>
        </authorList>
    </citation>
    <scope>NUCLEOTIDE SEQUENCE [LARGE SCALE GENOMIC DNA]</scope>
    <source>
        <strain evidence="4 5">Ra1766G1</strain>
    </source>
</reference>
<feature type="binding site" evidence="2">
    <location>
        <position position="181"/>
    </location>
    <ligand>
        <name>dihydroxyacetone phosphate</name>
        <dbReference type="ChEBI" id="CHEBI:57642"/>
    </ligand>
</feature>
<comment type="cofactor">
    <cofactor evidence="3">
        <name>Zn(2+)</name>
        <dbReference type="ChEBI" id="CHEBI:29105"/>
    </cofactor>
    <text evidence="3">Binds 2 Zn(2+) ions per subunit. One is catalytic and the other provides a structural contribution.</text>
</comment>
<dbReference type="InterPro" id="IPR050246">
    <property type="entry name" value="Class_II_FBP_aldolase"/>
</dbReference>
<sequence>MQLLPMKELLLEAKANNSAVAAINVSNMETITGLLETAQKMESSIILQISPMQIQAQKITYAQIVEMIKLFGRDYDIKTSIHVDHAVDVEDCYKAIDSGFTSVMYDGSMVDFDTNIENTLKVVNYAKGKNVTVEAELGKVGGAEASDSTEEGYMTDPGKVEIFVNRTGVDCLAVAIGNAHGQYKCKPKLDFNRLSAIYEKAGIPLVLHGGTGIPDVDIKKAISKGIRKVNIFTEVDRAFVKGFVDAYTGNKNIYMMHAQEQAREYMMREIEKKLRICKNVEEE</sequence>
<feature type="binding site" evidence="3">
    <location>
        <position position="85"/>
    </location>
    <ligand>
        <name>Zn(2+)</name>
        <dbReference type="ChEBI" id="CHEBI:29105"/>
        <label>1</label>
        <note>catalytic</note>
    </ligand>
</feature>
<dbReference type="PROSITE" id="PS00806">
    <property type="entry name" value="ALDOLASE_CLASS_II_2"/>
    <property type="match status" value="1"/>
</dbReference>
<proteinExistence type="predicted"/>
<dbReference type="PANTHER" id="PTHR30304">
    <property type="entry name" value="D-TAGATOSE-1,6-BISPHOSPHATE ALDOLASE"/>
    <property type="match status" value="1"/>
</dbReference>
<evidence type="ECO:0000313" key="4">
    <source>
        <dbReference type="EMBL" id="QUH31503.1"/>
    </source>
</evidence>
<feature type="active site" description="Proton donor" evidence="1">
    <location>
        <position position="84"/>
    </location>
</feature>
<dbReference type="GO" id="GO:0005829">
    <property type="term" value="C:cytosol"/>
    <property type="evidence" value="ECO:0007669"/>
    <property type="project" value="TreeGrafter"/>
</dbReference>
<name>A0A8J8MEP4_9FIRM</name>
<dbReference type="GO" id="GO:0005975">
    <property type="term" value="P:carbohydrate metabolic process"/>
    <property type="evidence" value="ECO:0007669"/>
    <property type="project" value="InterPro"/>
</dbReference>
<dbReference type="InterPro" id="IPR000771">
    <property type="entry name" value="FBA_II"/>
</dbReference>
<feature type="binding site" evidence="3">
    <location>
        <position position="208"/>
    </location>
    <ligand>
        <name>Zn(2+)</name>
        <dbReference type="ChEBI" id="CHEBI:29105"/>
        <label>1</label>
        <note>catalytic</note>
    </ligand>
</feature>
<evidence type="ECO:0000256" key="1">
    <source>
        <dbReference type="PIRSR" id="PIRSR001359-1"/>
    </source>
</evidence>
<organism evidence="4 5">
    <name type="scientific">Vallitalea guaymasensis</name>
    <dbReference type="NCBI Taxonomy" id="1185412"/>
    <lineage>
        <taxon>Bacteria</taxon>
        <taxon>Bacillati</taxon>
        <taxon>Bacillota</taxon>
        <taxon>Clostridia</taxon>
        <taxon>Lachnospirales</taxon>
        <taxon>Vallitaleaceae</taxon>
        <taxon>Vallitalea</taxon>
    </lineage>
</organism>
<evidence type="ECO:0000256" key="2">
    <source>
        <dbReference type="PIRSR" id="PIRSR001359-2"/>
    </source>
</evidence>
<feature type="binding site" evidence="3">
    <location>
        <position position="180"/>
    </location>
    <ligand>
        <name>Zn(2+)</name>
        <dbReference type="ChEBI" id="CHEBI:29105"/>
        <label>1</label>
        <note>catalytic</note>
    </ligand>
</feature>
<accession>A0A8J8MEP4</accession>
<dbReference type="CDD" id="cd00947">
    <property type="entry name" value="TBP_aldolase_IIB"/>
    <property type="match status" value="1"/>
</dbReference>
<keyword evidence="5" id="KW-1185">Reference proteome</keyword>
<feature type="binding site" evidence="2">
    <location>
        <begin position="209"/>
        <end position="211"/>
    </location>
    <ligand>
        <name>dihydroxyacetone phosphate</name>
        <dbReference type="ChEBI" id="CHEBI:57642"/>
    </ligand>
</feature>
<dbReference type="PIRSF" id="PIRSF001359">
    <property type="entry name" value="F_bP_aldolase_II"/>
    <property type="match status" value="1"/>
</dbReference>
<feature type="binding site" evidence="2">
    <location>
        <begin position="230"/>
        <end position="233"/>
    </location>
    <ligand>
        <name>dihydroxyacetone phosphate</name>
        <dbReference type="ChEBI" id="CHEBI:57642"/>
    </ligand>
</feature>
<dbReference type="PANTHER" id="PTHR30304:SF0">
    <property type="entry name" value="D-TAGATOSE-1,6-BISPHOSPHATE ALDOLASE SUBUNIT GATY-RELATED"/>
    <property type="match status" value="1"/>
</dbReference>
<dbReference type="AlphaFoldDB" id="A0A8J8MEP4"/>
<dbReference type="EMBL" id="CP058561">
    <property type="protein sequence ID" value="QUH31503.1"/>
    <property type="molecule type" value="Genomic_DNA"/>
</dbReference>
<protein>
    <submittedName>
        <fullName evidence="4">Class II fructose-bisphosphate aldolase</fullName>
    </submittedName>
</protein>
<dbReference type="RefSeq" id="WP_212691498.1">
    <property type="nucleotide sequence ID" value="NZ_CP058561.1"/>
</dbReference>
<dbReference type="NCBIfam" id="TIGR00167">
    <property type="entry name" value="cbbA"/>
    <property type="match status" value="1"/>
</dbReference>
<feature type="binding site" evidence="3">
    <location>
        <position position="136"/>
    </location>
    <ligand>
        <name>Zn(2+)</name>
        <dbReference type="ChEBI" id="CHEBI:29105"/>
        <label>2</label>
    </ligand>
</feature>
<gene>
    <name evidence="4" type="ORF">HYG85_22270</name>
</gene>
<dbReference type="Pfam" id="PF01116">
    <property type="entry name" value="F_bP_aldolase"/>
    <property type="match status" value="1"/>
</dbReference>